<accession>A0A2I1GY44</accession>
<evidence type="ECO:0000313" key="3">
    <source>
        <dbReference type="Proteomes" id="UP000234323"/>
    </source>
</evidence>
<reference evidence="2 3" key="1">
    <citation type="submission" date="2015-10" db="EMBL/GenBank/DDBJ databases">
        <title>Genome analyses suggest a sexual origin of heterokaryosis in a supposedly ancient asexual fungus.</title>
        <authorList>
            <person name="Ropars J."/>
            <person name="Sedzielewska K."/>
            <person name="Noel J."/>
            <person name="Charron P."/>
            <person name="Farinelli L."/>
            <person name="Marton T."/>
            <person name="Kruger M."/>
            <person name="Pelin A."/>
            <person name="Brachmann A."/>
            <person name="Corradi N."/>
        </authorList>
    </citation>
    <scope>NUCLEOTIDE SEQUENCE [LARGE SCALE GENOMIC DNA]</scope>
    <source>
        <strain evidence="2 3">A4</strain>
    </source>
</reference>
<proteinExistence type="predicted"/>
<keyword evidence="3" id="KW-1185">Reference proteome</keyword>
<name>A0A2I1GY44_9GLOM</name>
<feature type="region of interest" description="Disordered" evidence="1">
    <location>
        <begin position="47"/>
        <end position="104"/>
    </location>
</feature>
<feature type="compositionally biased region" description="Basic and acidic residues" evidence="1">
    <location>
        <begin position="59"/>
        <end position="76"/>
    </location>
</feature>
<sequence length="162" mass="19114">MSEVIGLGMEYMVTIKRFDNKNLHKRYFQAANRVFISIRRMTMEPLKFSRGNTTETENEQARKARELKKENKDSSRRKLATKNPAPSTSTPPHHNTPSPPTNYINTTFTYVNEVYSHSQSRYEYDLNRQTIDLLKRQDVFIKRSTPLSDDETPNEQKRKRLK</sequence>
<evidence type="ECO:0000313" key="2">
    <source>
        <dbReference type="EMBL" id="PKY51557.1"/>
    </source>
</evidence>
<gene>
    <name evidence="2" type="ORF">RhiirA4_468674</name>
</gene>
<dbReference type="AlphaFoldDB" id="A0A2I1GY44"/>
<dbReference type="EMBL" id="LLXI01001043">
    <property type="protein sequence ID" value="PKY51557.1"/>
    <property type="molecule type" value="Genomic_DNA"/>
</dbReference>
<dbReference type="Proteomes" id="UP000234323">
    <property type="component" value="Unassembled WGS sequence"/>
</dbReference>
<protein>
    <submittedName>
        <fullName evidence="2">Uncharacterized protein</fullName>
    </submittedName>
</protein>
<organism evidence="2 3">
    <name type="scientific">Rhizophagus irregularis</name>
    <dbReference type="NCBI Taxonomy" id="588596"/>
    <lineage>
        <taxon>Eukaryota</taxon>
        <taxon>Fungi</taxon>
        <taxon>Fungi incertae sedis</taxon>
        <taxon>Mucoromycota</taxon>
        <taxon>Glomeromycotina</taxon>
        <taxon>Glomeromycetes</taxon>
        <taxon>Glomerales</taxon>
        <taxon>Glomeraceae</taxon>
        <taxon>Rhizophagus</taxon>
    </lineage>
</organism>
<comment type="caution">
    <text evidence="2">The sequence shown here is derived from an EMBL/GenBank/DDBJ whole genome shotgun (WGS) entry which is preliminary data.</text>
</comment>
<feature type="compositionally biased region" description="Low complexity" evidence="1">
    <location>
        <begin position="83"/>
        <end position="96"/>
    </location>
</feature>
<evidence type="ECO:0000256" key="1">
    <source>
        <dbReference type="SAM" id="MobiDB-lite"/>
    </source>
</evidence>